<dbReference type="Gene3D" id="1.20.140.40">
    <property type="entry name" value="Invertase/pectin methylesterase inhibitor family protein"/>
    <property type="match status" value="1"/>
</dbReference>
<evidence type="ECO:0000313" key="7">
    <source>
        <dbReference type="Proteomes" id="UP001345219"/>
    </source>
</evidence>
<dbReference type="NCBIfam" id="TIGR01614">
    <property type="entry name" value="PME_inhib"/>
    <property type="match status" value="1"/>
</dbReference>
<dbReference type="InterPro" id="IPR052421">
    <property type="entry name" value="PCW_Enzyme_Inhibitor"/>
</dbReference>
<dbReference type="InterPro" id="IPR034087">
    <property type="entry name" value="C/VIF1"/>
</dbReference>
<keyword evidence="2" id="KW-1015">Disulfide bond</keyword>
<dbReference type="InterPro" id="IPR035513">
    <property type="entry name" value="Invertase/methylesterase_inhib"/>
</dbReference>
<dbReference type="PANTHER" id="PTHR36710">
    <property type="entry name" value="PECTINESTERASE INHIBITOR-LIKE"/>
    <property type="match status" value="1"/>
</dbReference>
<dbReference type="SUPFAM" id="SSF101148">
    <property type="entry name" value="Plant invertase/pectin methylesterase inhibitor"/>
    <property type="match status" value="1"/>
</dbReference>
<comment type="caution">
    <text evidence="6">The sequence shown here is derived from an EMBL/GenBank/DDBJ whole genome shotgun (WGS) entry which is preliminary data.</text>
</comment>
<evidence type="ECO:0000256" key="1">
    <source>
        <dbReference type="ARBA" id="ARBA00022729"/>
    </source>
</evidence>
<dbReference type="InterPro" id="IPR006501">
    <property type="entry name" value="Pectinesterase_inhib_dom"/>
</dbReference>
<keyword evidence="1 4" id="KW-0732">Signal</keyword>
<feature type="signal peptide" evidence="4">
    <location>
        <begin position="1"/>
        <end position="28"/>
    </location>
</feature>
<organism evidence="6 7">
    <name type="scientific">Trapa incisa</name>
    <dbReference type="NCBI Taxonomy" id="236973"/>
    <lineage>
        <taxon>Eukaryota</taxon>
        <taxon>Viridiplantae</taxon>
        <taxon>Streptophyta</taxon>
        <taxon>Embryophyta</taxon>
        <taxon>Tracheophyta</taxon>
        <taxon>Spermatophyta</taxon>
        <taxon>Magnoliopsida</taxon>
        <taxon>eudicotyledons</taxon>
        <taxon>Gunneridae</taxon>
        <taxon>Pentapetalae</taxon>
        <taxon>rosids</taxon>
        <taxon>malvids</taxon>
        <taxon>Myrtales</taxon>
        <taxon>Lythraceae</taxon>
        <taxon>Trapa</taxon>
    </lineage>
</organism>
<proteinExistence type="inferred from homology"/>
<dbReference type="PANTHER" id="PTHR36710:SF18">
    <property type="entry name" value="PECTINESTERASE INHIBITOR 5-RELATED"/>
    <property type="match status" value="1"/>
</dbReference>
<dbReference type="SMART" id="SM00856">
    <property type="entry name" value="PMEI"/>
    <property type="match status" value="1"/>
</dbReference>
<feature type="domain" description="Pectinesterase inhibitor" evidence="5">
    <location>
        <begin position="30"/>
        <end position="173"/>
    </location>
</feature>
<comment type="similarity">
    <text evidence="3">Belongs to the PMEI family.</text>
</comment>
<reference evidence="6 7" key="1">
    <citation type="journal article" date="2023" name="Hortic Res">
        <title>Pangenome of water caltrop reveals structural variations and asymmetric subgenome divergence after allopolyploidization.</title>
        <authorList>
            <person name="Zhang X."/>
            <person name="Chen Y."/>
            <person name="Wang L."/>
            <person name="Yuan Y."/>
            <person name="Fang M."/>
            <person name="Shi L."/>
            <person name="Lu R."/>
            <person name="Comes H.P."/>
            <person name="Ma Y."/>
            <person name="Chen Y."/>
            <person name="Huang G."/>
            <person name="Zhou Y."/>
            <person name="Zheng Z."/>
            <person name="Qiu Y."/>
        </authorList>
    </citation>
    <scope>NUCLEOTIDE SEQUENCE [LARGE SCALE GENOMIC DNA]</scope>
    <source>
        <tissue evidence="6">Roots</tissue>
    </source>
</reference>
<gene>
    <name evidence="6" type="ORF">SAY87_000743</name>
</gene>
<keyword evidence="7" id="KW-1185">Reference proteome</keyword>
<evidence type="ECO:0000256" key="4">
    <source>
        <dbReference type="SAM" id="SignalP"/>
    </source>
</evidence>
<evidence type="ECO:0000256" key="3">
    <source>
        <dbReference type="ARBA" id="ARBA00038471"/>
    </source>
</evidence>
<dbReference type="FunFam" id="1.20.140.40:FF:000009">
    <property type="entry name" value="Invertase/pectin methylesterase inhibitor family protein"/>
    <property type="match status" value="1"/>
</dbReference>
<evidence type="ECO:0000256" key="2">
    <source>
        <dbReference type="ARBA" id="ARBA00023157"/>
    </source>
</evidence>
<evidence type="ECO:0000313" key="6">
    <source>
        <dbReference type="EMBL" id="KAK4742742.1"/>
    </source>
</evidence>
<sequence length="182" mass="19735">MRLRTTLNNLHLILLLLPFLSLLPLLHSSSDRNLVEQTCHLTPFYDICLSALRSSPTSASSDLHGLAQIIAGSVLQNANQTLSQIQQLLDRSTADPKTEQSLAYCAELYIPVVKYTLPQAIDALSRGRLGFAVYGISDAVDEIGGCQKLLSLESPVSEGNKLVTSLATVALAIIKLLQKGFF</sequence>
<dbReference type="CDD" id="cd15796">
    <property type="entry name" value="CIF_like"/>
    <property type="match status" value="1"/>
</dbReference>
<protein>
    <recommendedName>
        <fullName evidence="5">Pectinesterase inhibitor domain-containing protein</fullName>
    </recommendedName>
</protein>
<dbReference type="GO" id="GO:0004857">
    <property type="term" value="F:enzyme inhibitor activity"/>
    <property type="evidence" value="ECO:0007669"/>
    <property type="project" value="InterPro"/>
</dbReference>
<dbReference type="Pfam" id="PF04043">
    <property type="entry name" value="PMEI"/>
    <property type="match status" value="1"/>
</dbReference>
<evidence type="ECO:0000259" key="5">
    <source>
        <dbReference type="SMART" id="SM00856"/>
    </source>
</evidence>
<dbReference type="Proteomes" id="UP001345219">
    <property type="component" value="Chromosome 1"/>
</dbReference>
<dbReference type="EMBL" id="JAXIOK010000023">
    <property type="protein sequence ID" value="KAK4742742.1"/>
    <property type="molecule type" value="Genomic_DNA"/>
</dbReference>
<feature type="chain" id="PRO_5042812712" description="Pectinesterase inhibitor domain-containing protein" evidence="4">
    <location>
        <begin position="29"/>
        <end position="182"/>
    </location>
</feature>
<dbReference type="AlphaFoldDB" id="A0AAN7GNK3"/>
<accession>A0AAN7GNK3</accession>
<name>A0AAN7GNK3_9MYRT</name>